<accession>A0A7Y0FUS8</accession>
<dbReference type="Gene3D" id="3.40.1010.10">
    <property type="entry name" value="Cobalt-precorrin-4 Transmethylase, Domain 1"/>
    <property type="match status" value="1"/>
</dbReference>
<dbReference type="CDD" id="cd11645">
    <property type="entry name" value="Precorrin_2_C20_MT"/>
    <property type="match status" value="1"/>
</dbReference>
<evidence type="ECO:0000313" key="10">
    <source>
        <dbReference type="Proteomes" id="UP000541470"/>
    </source>
</evidence>
<comment type="similarity">
    <text evidence="2 7">Belongs to the precorrin methyltransferase family.</text>
</comment>
<dbReference type="EMBL" id="JABBGK010000001">
    <property type="protein sequence ID" value="NML73707.1"/>
    <property type="molecule type" value="Genomic_DNA"/>
</dbReference>
<protein>
    <submittedName>
        <fullName evidence="9">Precorrin-2 C(20)-methyltransferase</fullName>
        <ecNumber evidence="9">2.1.1.130</ecNumber>
    </submittedName>
</protein>
<organism evidence="9 10">
    <name type="scientific">Rhizobium terricola</name>
    <dbReference type="NCBI Taxonomy" id="2728849"/>
    <lineage>
        <taxon>Bacteria</taxon>
        <taxon>Pseudomonadati</taxon>
        <taxon>Pseudomonadota</taxon>
        <taxon>Alphaproteobacteria</taxon>
        <taxon>Hyphomicrobiales</taxon>
        <taxon>Rhizobiaceae</taxon>
        <taxon>Rhizobium/Agrobacterium group</taxon>
        <taxon>Rhizobium</taxon>
    </lineage>
</organism>
<dbReference type="InterPro" id="IPR035996">
    <property type="entry name" value="4pyrrol_Methylase_sf"/>
</dbReference>
<dbReference type="GO" id="GO:0032259">
    <property type="term" value="P:methylation"/>
    <property type="evidence" value="ECO:0007669"/>
    <property type="project" value="UniProtKB-KW"/>
</dbReference>
<dbReference type="GO" id="GO:0009236">
    <property type="term" value="P:cobalamin biosynthetic process"/>
    <property type="evidence" value="ECO:0007669"/>
    <property type="project" value="UniProtKB-UniRule"/>
</dbReference>
<dbReference type="GO" id="GO:0030788">
    <property type="term" value="F:precorrin-2 C20-methyltransferase activity"/>
    <property type="evidence" value="ECO:0007669"/>
    <property type="project" value="UniProtKB-EC"/>
</dbReference>
<dbReference type="InterPro" id="IPR014776">
    <property type="entry name" value="4pyrrole_Mease_sub2"/>
</dbReference>
<dbReference type="EC" id="2.1.1.130" evidence="9"/>
<comment type="caution">
    <text evidence="9">The sequence shown here is derived from an EMBL/GenBank/DDBJ whole genome shotgun (WGS) entry which is preliminary data.</text>
</comment>
<evidence type="ECO:0000256" key="6">
    <source>
        <dbReference type="ARBA" id="ARBA00022691"/>
    </source>
</evidence>
<name>A0A7Y0FUS8_9HYPH</name>
<gene>
    <name evidence="9" type="primary">cobI</name>
    <name evidence="9" type="ORF">HHL25_06150</name>
</gene>
<evidence type="ECO:0000256" key="2">
    <source>
        <dbReference type="ARBA" id="ARBA00005879"/>
    </source>
</evidence>
<keyword evidence="10" id="KW-1185">Reference proteome</keyword>
<reference evidence="9 10" key="1">
    <citation type="submission" date="2020-04" db="EMBL/GenBank/DDBJ databases">
        <title>Rhizobium sp. S-51 isolated from soil.</title>
        <authorList>
            <person name="Dahal R.H."/>
        </authorList>
    </citation>
    <scope>NUCLEOTIDE SEQUENCE [LARGE SCALE GENOMIC DNA]</scope>
    <source>
        <strain evidence="9 10">S-51</strain>
    </source>
</reference>
<dbReference type="NCBIfam" id="TIGR01467">
    <property type="entry name" value="cobI_cbiL"/>
    <property type="match status" value="1"/>
</dbReference>
<evidence type="ECO:0000256" key="7">
    <source>
        <dbReference type="PIRNR" id="PIRNR036427"/>
    </source>
</evidence>
<dbReference type="PANTHER" id="PTHR43467:SF2">
    <property type="entry name" value="COBALT-PRECORRIN-2 C(20)-METHYLTRANSFERASE"/>
    <property type="match status" value="1"/>
</dbReference>
<evidence type="ECO:0000256" key="3">
    <source>
        <dbReference type="ARBA" id="ARBA00022573"/>
    </source>
</evidence>
<dbReference type="UniPathway" id="UPA00148"/>
<dbReference type="PIRSF" id="PIRSF036427">
    <property type="entry name" value="Precrrn-2_mtase"/>
    <property type="match status" value="1"/>
</dbReference>
<evidence type="ECO:0000256" key="4">
    <source>
        <dbReference type="ARBA" id="ARBA00022603"/>
    </source>
</evidence>
<dbReference type="SUPFAM" id="SSF53790">
    <property type="entry name" value="Tetrapyrrole methylase"/>
    <property type="match status" value="1"/>
</dbReference>
<evidence type="ECO:0000259" key="8">
    <source>
        <dbReference type="Pfam" id="PF00590"/>
    </source>
</evidence>
<dbReference type="InterPro" id="IPR012382">
    <property type="entry name" value="CobI/CbiL"/>
</dbReference>
<dbReference type="InterPro" id="IPR003043">
    <property type="entry name" value="Uropor_MeTrfase_CS"/>
</dbReference>
<keyword evidence="3" id="KW-0169">Cobalamin biosynthesis</keyword>
<dbReference type="PROSITE" id="PS00839">
    <property type="entry name" value="SUMT_1"/>
    <property type="match status" value="1"/>
</dbReference>
<dbReference type="AlphaFoldDB" id="A0A7Y0FUS8"/>
<comment type="pathway">
    <text evidence="1">Cofactor biosynthesis; adenosylcobalamin biosynthesis.</text>
</comment>
<dbReference type="Proteomes" id="UP000541470">
    <property type="component" value="Unassembled WGS sequence"/>
</dbReference>
<feature type="domain" description="Tetrapyrrole methylase" evidence="8">
    <location>
        <begin position="4"/>
        <end position="208"/>
    </location>
</feature>
<dbReference type="Pfam" id="PF00590">
    <property type="entry name" value="TP_methylase"/>
    <property type="match status" value="1"/>
</dbReference>
<keyword evidence="5 9" id="KW-0808">Transferase</keyword>
<dbReference type="Gene3D" id="3.30.950.10">
    <property type="entry name" value="Methyltransferase, Cobalt-precorrin-4 Transmethylase, Domain 2"/>
    <property type="match status" value="1"/>
</dbReference>
<dbReference type="PANTHER" id="PTHR43467">
    <property type="entry name" value="COBALT-PRECORRIN-2 C(20)-METHYLTRANSFERASE"/>
    <property type="match status" value="1"/>
</dbReference>
<evidence type="ECO:0000256" key="5">
    <source>
        <dbReference type="ARBA" id="ARBA00022679"/>
    </source>
</evidence>
<keyword evidence="6" id="KW-0949">S-adenosyl-L-methionine</keyword>
<dbReference type="InterPro" id="IPR006364">
    <property type="entry name" value="CobI/CbiL/CobIJ_dom"/>
</dbReference>
<dbReference type="InterPro" id="IPR014777">
    <property type="entry name" value="4pyrrole_Mease_sub1"/>
</dbReference>
<dbReference type="InterPro" id="IPR000878">
    <property type="entry name" value="4pyrrol_Mease"/>
</dbReference>
<evidence type="ECO:0000256" key="1">
    <source>
        <dbReference type="ARBA" id="ARBA00004953"/>
    </source>
</evidence>
<evidence type="ECO:0000313" key="9">
    <source>
        <dbReference type="EMBL" id="NML73707.1"/>
    </source>
</evidence>
<dbReference type="RefSeq" id="WP_169588243.1">
    <property type="nucleotide sequence ID" value="NZ_JABBGK010000001.1"/>
</dbReference>
<sequence>MTGKLYGLGLGPGDPELLTLKAHRILTGAPVVAYPAPDTGPSFARQIAAPYLRADQLEVPIVVPMRVERFPAQEIYDEAAETLARHLDAGSDVAVLCEGDPFFFGSFMYLFERLSGRYETEVVPGVSSMMAAAAALGRPLAARNDVLSIVPGPLDDETMRTRIEAAGAVAIIKVGRHSARIRALIEAMGLTACAGYVERVSLPEQRVMPLSAVPESAAPYFSMILIYKGGEGWNAALSRTTMDGAS</sequence>
<proteinExistence type="inferred from homology"/>
<keyword evidence="4 9" id="KW-0489">Methyltransferase</keyword>